<dbReference type="EMBL" id="BK015614">
    <property type="protein sequence ID" value="DAE15944.1"/>
    <property type="molecule type" value="Genomic_DNA"/>
</dbReference>
<evidence type="ECO:0000313" key="1">
    <source>
        <dbReference type="EMBL" id="DAE15944.1"/>
    </source>
</evidence>
<accession>A0A8S5QA79</accession>
<sequence length="79" mass="9221">MSHKEIETYGIFPQLAGNPKERELRINKVKKMRKAHSQISNVLNRSGLTYREIKTLFDVILNEADSFLQSKQVTFKVQK</sequence>
<organism evidence="1">
    <name type="scientific">Siphoviridae sp. ctfR912</name>
    <dbReference type="NCBI Taxonomy" id="2825596"/>
    <lineage>
        <taxon>Viruses</taxon>
        <taxon>Duplodnaviria</taxon>
        <taxon>Heunggongvirae</taxon>
        <taxon>Uroviricota</taxon>
        <taxon>Caudoviricetes</taxon>
    </lineage>
</organism>
<reference evidence="1" key="1">
    <citation type="journal article" date="2021" name="Proc. Natl. Acad. Sci. U.S.A.">
        <title>A Catalog of Tens of Thousands of Viruses from Human Metagenomes Reveals Hidden Associations with Chronic Diseases.</title>
        <authorList>
            <person name="Tisza M.J."/>
            <person name="Buck C.B."/>
        </authorList>
    </citation>
    <scope>NUCLEOTIDE SEQUENCE</scope>
    <source>
        <strain evidence="1">CtfR912</strain>
    </source>
</reference>
<protein>
    <submittedName>
        <fullName evidence="1">Uncharacterized protein</fullName>
    </submittedName>
</protein>
<proteinExistence type="predicted"/>
<name>A0A8S5QA79_9CAUD</name>